<feature type="region of interest" description="Disordered" evidence="1">
    <location>
        <begin position="400"/>
        <end position="527"/>
    </location>
</feature>
<feature type="region of interest" description="Disordered" evidence="1">
    <location>
        <begin position="100"/>
        <end position="149"/>
    </location>
</feature>
<dbReference type="OrthoDB" id="2191478at2759"/>
<sequence>MERILMIRAKRKGIFIILAFYATIAYTSTPESAPPSDIQDSTLLQYEGTEQPPAPYGENSVAQYDAHEKEIIPAWATGSEEVHDSTHNVCFNGVCEERRRMEQDDNTPAGNPHPPILREDEDEHQPQSPPYPVPTPFDPERPSRNAVPVGYNPYLNPKLGKMPISKSVLGLMGGTDGPATGYGNGPTKDDALGVLFSIGDDDTYLLLSYLSMDLPMKNLVSNITVTTDEVSAQDRRDYLMSELEGKGSIYGLDNGLNILYSAQMFFYIPKTAISLIIHVGRIIYSKETVDFLRRLKLNTGVFTEIIDRDGKKVFYIPVYGGTIALANPSIPIVSQYLITSEGYGISLLKAKRVDIEKGILVLSISAYDEGDITRVAGTIQKFTSGEVSNPFSATFEQYGFEEESQDEGDSSYTSYSSVSSSSSSVKRKGKGKGSSSSQEGDGSSDSSSDSDTGSHPHSKHKGHHDEDGSSSSDSSSESKEAVRDTIDSLLEKARKWREKAALASEDKKGFKKHALKQAKKAERKAKAIQKDAYNEKLLKARRERSAEAAGFAAASETESASRQAAGGAVIEGEHSASTGSSWYSGSMKKNTAIKAIITSKESASASASASAFEESSRKTASSSFTSSGASAIISAHQSNEMYYKGVSSSEYATREIKHSLMGMTMQHALFSTQGRMYQSQKYSTYGVRSSRSSSRWLRRRITRIRRTRRAESRAARQFMKNGATSKGVAAAAAKEQAARAAAIRASRRAAQASQAAASYAAMAKRAEAQSNKKMAKSYKKTASKHKQAYTRHRASATKYAAAVGQFKAAKLAECAKQSAIFMQQISNPQKAVTEQEMLDLNKAVAQILTSSQIQLLSHALSAAQVRVLTSLLTPQQVQQTLVHIGAMTPLQMQGLLIRLQLKGIEIQKGAMAPLPNIGIQSAFPLGSPMVANISTRITGAPAQMTSADLIKFLTSGQSLFQAQESLVSQEQIESMKMEAIKQSQMIKQLITQVQLSKNEIETRVREKMFSDRMKSSISVCNPMMGMRTGMATGAFDGISSSPGLQLAGNVCLGNNSFSAMRQLLVSPSVSSYIGIDQNMLSDLLYNRTQNNDLMCLLAKSSMASPMYSQMPNDEQSLINARFQSTQNKLYGIYGNSLGRLEQALASAFSLIRNSSVKCKQTLQQTPPACQIQPQLSG</sequence>
<evidence type="ECO:0000256" key="1">
    <source>
        <dbReference type="SAM" id="MobiDB-lite"/>
    </source>
</evidence>
<feature type="compositionally biased region" description="Pro residues" evidence="1">
    <location>
        <begin position="127"/>
        <end position="137"/>
    </location>
</feature>
<organism evidence="2 3">
    <name type="scientific">Nematocida parisii (strain ERTm3)</name>
    <name type="common">Nematode killer fungus</name>
    <dbReference type="NCBI Taxonomy" id="935791"/>
    <lineage>
        <taxon>Eukaryota</taxon>
        <taxon>Fungi</taxon>
        <taxon>Fungi incertae sedis</taxon>
        <taxon>Microsporidia</taxon>
        <taxon>Nematocida</taxon>
    </lineage>
</organism>
<accession>I3EJF5</accession>
<gene>
    <name evidence="2" type="ORF">NEQG_00122</name>
</gene>
<keyword evidence="3" id="KW-1185">Reference proteome</keyword>
<dbReference type="HOGENOM" id="CLU_273429_0_0_1"/>
<feature type="compositionally biased region" description="Acidic residues" evidence="1">
    <location>
        <begin position="400"/>
        <end position="409"/>
    </location>
</feature>
<feature type="compositionally biased region" description="Basic residues" evidence="1">
    <location>
        <begin position="509"/>
        <end position="523"/>
    </location>
</feature>
<reference evidence="2" key="1">
    <citation type="submission" date="2011-01" db="EMBL/GenBank/DDBJ databases">
        <title>The Genome Sequence of Nematocida parisii strain ERTm3.</title>
        <authorList>
            <consortium name="The Broad Institute Genome Sequencing Platform"/>
            <consortium name="The Broad Institute Genome Sequencing Center for Infectious Disease"/>
            <person name="Cuomo C."/>
            <person name="Troemel E."/>
            <person name="Young S.K."/>
            <person name="Zeng Q."/>
            <person name="Gargeya S."/>
            <person name="Fitzgerald M."/>
            <person name="Haas B."/>
            <person name="Abouelleil A."/>
            <person name="Alvarado L."/>
            <person name="Arachchi H.M."/>
            <person name="Berlin A."/>
            <person name="Chapman S.B."/>
            <person name="Gearin G."/>
            <person name="Goldberg J."/>
            <person name="Griggs A."/>
            <person name="Gujja S."/>
            <person name="Hansen M."/>
            <person name="Heiman D."/>
            <person name="Howarth C."/>
            <person name="Larimer J."/>
            <person name="Lui A."/>
            <person name="MacDonald P.J.P."/>
            <person name="McCowen C."/>
            <person name="Montmayeur A."/>
            <person name="Murphy C."/>
            <person name="Neiman D."/>
            <person name="Pearson M."/>
            <person name="Priest M."/>
            <person name="Roberts A."/>
            <person name="Saif S."/>
            <person name="Shea T."/>
            <person name="Sisk P."/>
            <person name="Stolte C."/>
            <person name="Sykes S."/>
            <person name="Wortman J."/>
            <person name="Nusbaum C."/>
            <person name="Birren B."/>
        </authorList>
    </citation>
    <scope>NUCLEOTIDE SEQUENCE</scope>
    <source>
        <strain evidence="2">ERTm3</strain>
    </source>
</reference>
<protein>
    <submittedName>
        <fullName evidence="2">Uncharacterized protein</fullName>
    </submittedName>
</protein>
<feature type="compositionally biased region" description="Low complexity" evidence="1">
    <location>
        <begin position="410"/>
        <end position="424"/>
    </location>
</feature>
<dbReference type="STRING" id="935791.I3EJF5"/>
<dbReference type="OMA" id="TQNNDLM"/>
<dbReference type="InParanoid" id="I3EJF5"/>
<feature type="compositionally biased region" description="Basic and acidic residues" evidence="1">
    <location>
        <begin position="476"/>
        <end position="508"/>
    </location>
</feature>
<feature type="compositionally biased region" description="Low complexity" evidence="1">
    <location>
        <begin position="433"/>
        <end position="455"/>
    </location>
</feature>
<dbReference type="EMBL" id="GL870876">
    <property type="protein sequence ID" value="EIJ89352.1"/>
    <property type="molecule type" value="Genomic_DNA"/>
</dbReference>
<dbReference type="Proteomes" id="UP000002872">
    <property type="component" value="Unassembled WGS sequence"/>
</dbReference>
<proteinExistence type="predicted"/>
<dbReference type="VEuPathDB" id="MicrosporidiaDB:NEQG_00122"/>
<evidence type="ECO:0000313" key="2">
    <source>
        <dbReference type="EMBL" id="EIJ89352.1"/>
    </source>
</evidence>
<name>I3EJF5_NEMP3</name>
<evidence type="ECO:0000313" key="3">
    <source>
        <dbReference type="Proteomes" id="UP000002872"/>
    </source>
</evidence>
<dbReference type="AlphaFoldDB" id="I3EJF5"/>